<dbReference type="Pfam" id="PF00550">
    <property type="entry name" value="PP-binding"/>
    <property type="match status" value="2"/>
</dbReference>
<dbReference type="Gene3D" id="3.10.129.110">
    <property type="entry name" value="Polyketide synthase dehydratase"/>
    <property type="match status" value="1"/>
</dbReference>
<dbReference type="InterPro" id="IPR029058">
    <property type="entry name" value="AB_hydrolase_fold"/>
</dbReference>
<dbReference type="Proteomes" id="UP000326565">
    <property type="component" value="Unassembled WGS sequence"/>
</dbReference>
<evidence type="ECO:0000256" key="3">
    <source>
        <dbReference type="ARBA" id="ARBA00022679"/>
    </source>
</evidence>
<dbReference type="InterPro" id="IPR006162">
    <property type="entry name" value="Ppantetheine_attach_site"/>
</dbReference>
<dbReference type="InterPro" id="IPR016039">
    <property type="entry name" value="Thiolase-like"/>
</dbReference>
<feature type="domain" description="Carrier" evidence="5">
    <location>
        <begin position="1621"/>
        <end position="1698"/>
    </location>
</feature>
<gene>
    <name evidence="8" type="ORF">BDV29DRAFT_159621</name>
</gene>
<evidence type="ECO:0000313" key="9">
    <source>
        <dbReference type="Proteomes" id="UP000326565"/>
    </source>
</evidence>
<dbReference type="InterPro" id="IPR016035">
    <property type="entry name" value="Acyl_Trfase/lysoPLipase"/>
</dbReference>
<dbReference type="InterPro" id="IPR001227">
    <property type="entry name" value="Ac_transferase_dom_sf"/>
</dbReference>
<dbReference type="InterPro" id="IPR030918">
    <property type="entry name" value="PT_fungal_PKS"/>
</dbReference>
<dbReference type="Pfam" id="PF16073">
    <property type="entry name" value="SAT"/>
    <property type="match status" value="1"/>
</dbReference>
<dbReference type="InterPro" id="IPR009081">
    <property type="entry name" value="PP-bd_ACP"/>
</dbReference>
<dbReference type="InterPro" id="IPR014031">
    <property type="entry name" value="Ketoacyl_synth_C"/>
</dbReference>
<dbReference type="SUPFAM" id="SSF52151">
    <property type="entry name" value="FabD/lysophospholipase-like"/>
    <property type="match status" value="1"/>
</dbReference>
<sequence>MHSRILFFGDQATDPCPCIRQLKVLSTKSPRLRDFFAAVDHLLRSNNTSTDEHANFEGFESVVSLAEKQASRQGNEVVTSTLLLCVAQLGNLILQVDNNPGILWASRSNLYIVGFCTGLLPAALAATVPSPADLLSLAMDVILVALQLAVEVSRRSRQIEDSTKSWAIVVKDIHANDLQGMIDSFNENQRLPLYKQAYISAEFETSVTVSGPPSTLSLLVDQESFRRFPKTELPIAAAYHAGHLDMPSADKLLRGSTIPDLPIRKNATILSSSSGSPYNASSLHKLLPPILEDTLKNKVSWSNAINGLVSDLRLSCIALTIIDPVVTANLLHQSLTSAGVNITEWNKEARPRYDDSRLDEGSNSIAIVGMSCRLPGADNVEQLWNILQTGQDMHKTVPIDRFNIKSHVDISGTTKNTSKSAYGCFLDEPGLFDATLFNISPREAKAIDPIHRLLLMTTYEALEMAGYANDDKRRIGTFFGQATDDWRETNASQNIDLYYIPGGMRAFGPGRLNYYFKWEGPSYSIDAACSSSLAALEMAYNALLRDECDMAVVGGGNLLSGPQMFSGLSRGEFLSPTGACKVLDAEADGYCRGEGVGVVVLKRLRDAVNERDNISAVIRAVATNHSAHAMSITHPHAPTQQKLYERVLQKSLVNPADVNYIEMHGTGTQAGDTTEAKSVCSVFGSRRRADNPLRIGAAKANFGHGEAAAGITSILKSVLMLENGVIPPHPGLKSRLNPDLPPLADMHIEVPSESRAFKAARCGDARRRILINNFNATGGNTCLLMEDYDLQQNKDLPDSRSSHVVAISARSLKSLHENKKRILWYLCTHRESRLADISYTTTARRMHHVYRSGYSVESTEELRAAIEMDLASGKEPDRTPDGLTCIFVFSGQGSQYTGMGKELFTTCSVFRECILDCNAICINLGFGPFLNLILHEEIKLGDFTSAQTQLALVSLEIALLNTWKSWGIEPDIVMGHSLGEYVALCAAGVLSVYDVLYLIGSRGQLMQSNCAPYTHSMLAIESSCNIVEKVLESEEFSDCTISCINSQCSTVVSGSLEKLKALRSKFEGTRTSMLNLPYAFHSAQVDPVLDEFRLVSAGVRFNKPRIPVISTLLGLAVEKEGVFGADYLARQTREPVDFLRGVKACKQKAMGPSSVWLEVGPAPVCLGLMRSTVATSVDHMIPTLKPNTNSWTTVSKAVSQLYTTGANIQWASYHKDCIQSLHLLRMPTYAFDTKKYWIPYEGDWALMTRDYPKTNGLLSNFSTTCLQRIDEEVHEQHSSSITFSSDMAEPGLFGMIQGHLVHGFGLCPSSVYTDMAMTAASYLFQKMEDTKEVPAMNVANMEIFNPLVVLPSSLNSIFKLQAKRRKDSTSVDIQCSSEHNTISQQHAHCTVEFESHQIWKRKWDQTEHLVNARSDTLIGAAKSGQAHNILQAMVYKLFANLVLYSERYRSIQEVFMHDTLNEGAAILKFHPLERGEEFTLSPYWVDAIIHLGGFVLNGHAKVPEDTAYICTGWDSLCVPTDLSCEEHYTSYVHMRSTGHGMFLGNIFLLKDGETLAMCGGLRFQQIRKASLQTLLSTVSGKLGDNPLAIRGVNPTHCDTTFSSQEYQSLSRAPLPRNSTCTSSAARLLEVRRIIAEEADMECSELPGHVGFEELGIDSILKMHISSKIQEHTKLIIPPSVFNTCPTISAFLEYIEKTKEFTTPGITLDRPETARTCSSSSDITAVDSAGDPNVFDTLLSIISAESGIEKSELTSSSKFVDLGVDSLISIAVVSRLKDQTGKMLPSSFFKDHPTVSMAKQALYPSTTCQFTGTCASSQDKSSKPPRFSRTVFLQGDPESEDPCLFLVADGSGSPAAYHHLPPLPSGIPVYGLESPFCHEPMEWDCSFADVAVMYKEAIRRIQPHGPYTIGGWSLGGMQAFEITRQLLLEGERVQRLLLIDAPSPKSLLHVPEPTMEVLENIGLFNALRKAGMQGDTFLRTQQHLMQSIRALNKYDPEAISSDRRPENVSVIWGASGIFEQLGDRVTQATELACREGGPLNPEETNELQRWMTTPREDFGPNGWERLVGEDIQCYRTDGDHFSMMNPPLVHQTGQLIAKILEDFIAPVQSV</sequence>
<name>A0A5N5WW15_9EURO</name>
<evidence type="ECO:0000256" key="2">
    <source>
        <dbReference type="ARBA" id="ARBA00022553"/>
    </source>
</evidence>
<dbReference type="PROSITE" id="PS52004">
    <property type="entry name" value="KS3_2"/>
    <property type="match status" value="1"/>
</dbReference>
<dbReference type="EMBL" id="ML732276">
    <property type="protein sequence ID" value="KAB8071320.1"/>
    <property type="molecule type" value="Genomic_DNA"/>
</dbReference>
<dbReference type="PROSITE" id="PS00606">
    <property type="entry name" value="KS3_1"/>
    <property type="match status" value="1"/>
</dbReference>
<organism evidence="8 9">
    <name type="scientific">Aspergillus leporis</name>
    <dbReference type="NCBI Taxonomy" id="41062"/>
    <lineage>
        <taxon>Eukaryota</taxon>
        <taxon>Fungi</taxon>
        <taxon>Dikarya</taxon>
        <taxon>Ascomycota</taxon>
        <taxon>Pezizomycotina</taxon>
        <taxon>Eurotiomycetes</taxon>
        <taxon>Eurotiomycetidae</taxon>
        <taxon>Eurotiales</taxon>
        <taxon>Aspergillaceae</taxon>
        <taxon>Aspergillus</taxon>
        <taxon>Aspergillus subgen. Circumdati</taxon>
    </lineage>
</organism>
<dbReference type="InterPro" id="IPR014043">
    <property type="entry name" value="Acyl_transferase_dom"/>
</dbReference>
<dbReference type="SUPFAM" id="SSF55048">
    <property type="entry name" value="Probable ACP-binding domain of malonyl-CoA ACP transacylase"/>
    <property type="match status" value="1"/>
</dbReference>
<dbReference type="Gene3D" id="3.40.366.10">
    <property type="entry name" value="Malonyl-Coenzyme A Acyl Carrier Protein, domain 2"/>
    <property type="match status" value="2"/>
</dbReference>
<dbReference type="CDD" id="cd00833">
    <property type="entry name" value="PKS"/>
    <property type="match status" value="1"/>
</dbReference>
<dbReference type="NCBIfam" id="TIGR04532">
    <property type="entry name" value="PT_fungal_PKS"/>
    <property type="match status" value="1"/>
</dbReference>
<feature type="region of interest" description="C-terminal hotdog fold" evidence="4">
    <location>
        <begin position="1426"/>
        <end position="1572"/>
    </location>
</feature>
<dbReference type="Pfam" id="PF00109">
    <property type="entry name" value="ketoacyl-synt"/>
    <property type="match status" value="1"/>
</dbReference>
<dbReference type="InterPro" id="IPR049900">
    <property type="entry name" value="PKS_mFAS_DH"/>
</dbReference>
<feature type="domain" description="Ketosynthase family 3 (KS3)" evidence="6">
    <location>
        <begin position="362"/>
        <end position="787"/>
    </location>
</feature>
<dbReference type="OrthoDB" id="329835at2759"/>
<dbReference type="Pfam" id="PF00698">
    <property type="entry name" value="Acyl_transf_1"/>
    <property type="match status" value="1"/>
</dbReference>
<evidence type="ECO:0000256" key="4">
    <source>
        <dbReference type="PROSITE-ProRule" id="PRU01363"/>
    </source>
</evidence>
<dbReference type="Pfam" id="PF02801">
    <property type="entry name" value="Ketoacyl-synt_C"/>
    <property type="match status" value="1"/>
</dbReference>
<keyword evidence="1" id="KW-0596">Phosphopantetheine</keyword>
<dbReference type="PROSITE" id="PS50075">
    <property type="entry name" value="CARRIER"/>
    <property type="match status" value="2"/>
</dbReference>
<evidence type="ECO:0000313" key="8">
    <source>
        <dbReference type="EMBL" id="KAB8071320.1"/>
    </source>
</evidence>
<dbReference type="SUPFAM" id="SSF53901">
    <property type="entry name" value="Thiolase-like"/>
    <property type="match status" value="1"/>
</dbReference>
<evidence type="ECO:0000256" key="1">
    <source>
        <dbReference type="ARBA" id="ARBA00022450"/>
    </source>
</evidence>
<feature type="domain" description="Carrier" evidence="5">
    <location>
        <begin position="1731"/>
        <end position="1805"/>
    </location>
</feature>
<dbReference type="PROSITE" id="PS00012">
    <property type="entry name" value="PHOSPHOPANTETHEINE"/>
    <property type="match status" value="1"/>
</dbReference>
<keyword evidence="2" id="KW-0597">Phosphoprotein</keyword>
<dbReference type="SUPFAM" id="SSF53474">
    <property type="entry name" value="alpha/beta-Hydrolases"/>
    <property type="match status" value="1"/>
</dbReference>
<dbReference type="GO" id="GO:0006633">
    <property type="term" value="P:fatty acid biosynthetic process"/>
    <property type="evidence" value="ECO:0007669"/>
    <property type="project" value="InterPro"/>
</dbReference>
<dbReference type="Pfam" id="PF14765">
    <property type="entry name" value="PS-DH"/>
    <property type="match status" value="1"/>
</dbReference>
<dbReference type="GO" id="GO:0044550">
    <property type="term" value="P:secondary metabolite biosynthetic process"/>
    <property type="evidence" value="ECO:0007669"/>
    <property type="project" value="TreeGrafter"/>
</dbReference>
<feature type="active site" description="Proton acceptor; for dehydratase activity" evidence="4">
    <location>
        <position position="1299"/>
    </location>
</feature>
<dbReference type="InterPro" id="IPR020841">
    <property type="entry name" value="PKS_Beta-ketoAc_synthase_dom"/>
</dbReference>
<dbReference type="InterPro" id="IPR001031">
    <property type="entry name" value="Thioesterase"/>
</dbReference>
<accession>A0A5N5WW15</accession>
<feature type="domain" description="PKS/mFAS DH" evidence="7">
    <location>
        <begin position="1266"/>
        <end position="1572"/>
    </location>
</feature>
<dbReference type="InterPro" id="IPR049551">
    <property type="entry name" value="PKS_DH_C"/>
</dbReference>
<dbReference type="SUPFAM" id="SSF47336">
    <property type="entry name" value="ACP-like"/>
    <property type="match status" value="2"/>
</dbReference>
<keyword evidence="9" id="KW-1185">Reference proteome</keyword>
<dbReference type="InterPro" id="IPR016036">
    <property type="entry name" value="Malonyl_transacylase_ACP-bd"/>
</dbReference>
<dbReference type="Gene3D" id="3.40.47.10">
    <property type="match status" value="1"/>
</dbReference>
<dbReference type="Gene3D" id="3.40.50.1820">
    <property type="entry name" value="alpha/beta hydrolase"/>
    <property type="match status" value="1"/>
</dbReference>
<dbReference type="SMART" id="SM00827">
    <property type="entry name" value="PKS_AT"/>
    <property type="match status" value="1"/>
</dbReference>
<dbReference type="Gene3D" id="3.30.70.3290">
    <property type="match status" value="1"/>
</dbReference>
<dbReference type="GO" id="GO:0004315">
    <property type="term" value="F:3-oxoacyl-[acyl-carrier-protein] synthase activity"/>
    <property type="evidence" value="ECO:0007669"/>
    <property type="project" value="InterPro"/>
</dbReference>
<feature type="active site" description="Proton donor; for dehydratase activity" evidence="4">
    <location>
        <position position="1486"/>
    </location>
</feature>
<dbReference type="InterPro" id="IPR042104">
    <property type="entry name" value="PKS_dehydratase_sf"/>
</dbReference>
<dbReference type="PANTHER" id="PTHR43775">
    <property type="entry name" value="FATTY ACID SYNTHASE"/>
    <property type="match status" value="1"/>
</dbReference>
<keyword evidence="3" id="KW-0808">Transferase</keyword>
<protein>
    <recommendedName>
        <fullName evidence="10">Polyketide synthase</fullName>
    </recommendedName>
</protein>
<dbReference type="InterPro" id="IPR050091">
    <property type="entry name" value="PKS_NRPS_Biosynth_Enz"/>
</dbReference>
<dbReference type="InterPro" id="IPR032088">
    <property type="entry name" value="SAT"/>
</dbReference>
<dbReference type="Pfam" id="PF22621">
    <property type="entry name" value="CurL-like_PKS_C"/>
    <property type="match status" value="1"/>
</dbReference>
<dbReference type="InterPro" id="IPR018201">
    <property type="entry name" value="Ketoacyl_synth_AS"/>
</dbReference>
<evidence type="ECO:0000259" key="6">
    <source>
        <dbReference type="PROSITE" id="PS52004"/>
    </source>
</evidence>
<evidence type="ECO:0000259" key="5">
    <source>
        <dbReference type="PROSITE" id="PS50075"/>
    </source>
</evidence>
<evidence type="ECO:0008006" key="10">
    <source>
        <dbReference type="Google" id="ProtNLM"/>
    </source>
</evidence>
<proteinExistence type="predicted"/>
<evidence type="ECO:0000259" key="7">
    <source>
        <dbReference type="PROSITE" id="PS52019"/>
    </source>
</evidence>
<dbReference type="PROSITE" id="PS52019">
    <property type="entry name" value="PKS_MFAS_DH"/>
    <property type="match status" value="1"/>
</dbReference>
<dbReference type="SMART" id="SM00825">
    <property type="entry name" value="PKS_KS"/>
    <property type="match status" value="1"/>
</dbReference>
<dbReference type="Pfam" id="PF00975">
    <property type="entry name" value="Thioesterase"/>
    <property type="match status" value="1"/>
</dbReference>
<feature type="region of interest" description="N-terminal hotdog fold" evidence="4">
    <location>
        <begin position="1266"/>
        <end position="1398"/>
    </location>
</feature>
<dbReference type="InterPro" id="IPR014030">
    <property type="entry name" value="Ketoacyl_synth_N"/>
</dbReference>
<dbReference type="PANTHER" id="PTHR43775:SF37">
    <property type="entry name" value="SI:DKEY-61P9.11"/>
    <property type="match status" value="1"/>
</dbReference>
<reference evidence="8 9" key="1">
    <citation type="submission" date="2019-04" db="EMBL/GenBank/DDBJ databases">
        <title>Friends and foes A comparative genomics study of 23 Aspergillus species from section Flavi.</title>
        <authorList>
            <consortium name="DOE Joint Genome Institute"/>
            <person name="Kjaerbolling I."/>
            <person name="Vesth T."/>
            <person name="Frisvad J.C."/>
            <person name="Nybo J.L."/>
            <person name="Theobald S."/>
            <person name="Kildgaard S."/>
            <person name="Isbrandt T."/>
            <person name="Kuo A."/>
            <person name="Sato A."/>
            <person name="Lyhne E.K."/>
            <person name="Kogle M.E."/>
            <person name="Wiebenga A."/>
            <person name="Kun R.S."/>
            <person name="Lubbers R.J."/>
            <person name="Makela M.R."/>
            <person name="Barry K."/>
            <person name="Chovatia M."/>
            <person name="Clum A."/>
            <person name="Daum C."/>
            <person name="Haridas S."/>
            <person name="He G."/>
            <person name="LaButti K."/>
            <person name="Lipzen A."/>
            <person name="Mondo S."/>
            <person name="Riley R."/>
            <person name="Salamov A."/>
            <person name="Simmons B.A."/>
            <person name="Magnuson J.K."/>
            <person name="Henrissat B."/>
            <person name="Mortensen U.H."/>
            <person name="Larsen T.O."/>
            <person name="Devries R.P."/>
            <person name="Grigoriev I.V."/>
            <person name="Machida M."/>
            <person name="Baker S.E."/>
            <person name="Andersen M.R."/>
        </authorList>
    </citation>
    <scope>NUCLEOTIDE SEQUENCE [LARGE SCALE GENOMIC DNA]</scope>
    <source>
        <strain evidence="8 9">CBS 151.66</strain>
    </source>
</reference>
<dbReference type="Gene3D" id="3.30.70.250">
    <property type="entry name" value="Malonyl-CoA ACP transacylase, ACP-binding"/>
    <property type="match status" value="1"/>
</dbReference>
<dbReference type="Gene3D" id="1.10.1200.10">
    <property type="entry name" value="ACP-like"/>
    <property type="match status" value="2"/>
</dbReference>
<dbReference type="GO" id="GO:0004312">
    <property type="term" value="F:fatty acid synthase activity"/>
    <property type="evidence" value="ECO:0007669"/>
    <property type="project" value="TreeGrafter"/>
</dbReference>
<dbReference type="InterPro" id="IPR036736">
    <property type="entry name" value="ACP-like_sf"/>
</dbReference>